<name>A0A829LLR7_LIMFE</name>
<dbReference type="AlphaFoldDB" id="A0A829LLR7"/>
<accession>A0A829LLR7</accession>
<gene>
    <name evidence="1" type="ORF">NB22_06675</name>
</gene>
<dbReference type="Proteomes" id="UP000018412">
    <property type="component" value="Unassembled WGS sequence"/>
</dbReference>
<reference evidence="1 2" key="2">
    <citation type="journal article" date="2015" name="Genome Announc.">
        <title>Draft Genome Sequence of Lactobacillus fermentum NB-22.</title>
        <authorList>
            <person name="Chaplin A.V."/>
            <person name="Shkoporov A.N."/>
            <person name="Efimov B.A."/>
            <person name="Pikina A.P."/>
            <person name="Borisova O.Y."/>
            <person name="Gladko I.A."/>
            <person name="Postnikova E.A."/>
            <person name="Lordkipanidze A.E."/>
            <person name="Kafarskaia L.I."/>
        </authorList>
    </citation>
    <scope>NUCLEOTIDE SEQUENCE [LARGE SCALE GENOMIC DNA]</scope>
    <source>
        <strain evidence="1 2">NB-22</strain>
    </source>
</reference>
<proteinExistence type="predicted"/>
<reference evidence="2" key="1">
    <citation type="submission" date="2013-10" db="EMBL/GenBank/DDBJ databases">
        <title>Draft genome sequence of Lactobacillus fermentum NB-22.</title>
        <authorList>
            <person name="Chaplin A.V."/>
            <person name="Shkoporov A.N."/>
            <person name="Khokhlova E.V."/>
            <person name="Efimov B.A."/>
            <person name="Kafarskaia L.I."/>
        </authorList>
    </citation>
    <scope>NUCLEOTIDE SEQUENCE [LARGE SCALE GENOMIC DNA]</scope>
    <source>
        <strain evidence="2">NB-22</strain>
    </source>
</reference>
<comment type="caution">
    <text evidence="1">The sequence shown here is derived from an EMBL/GenBank/DDBJ whole genome shotgun (WGS) entry which is preliminary data.</text>
</comment>
<dbReference type="EMBL" id="AYHA01000122">
    <property type="protein sequence ID" value="ESS01109.1"/>
    <property type="molecule type" value="Genomic_DNA"/>
</dbReference>
<sequence length="33" mass="3992">MINFEVIIRIPVTSSLMVNQFFIQEKRENHEID</sequence>
<organism evidence="1 2">
    <name type="scientific">Limosilactobacillus fermentum NB-22</name>
    <dbReference type="NCBI Taxonomy" id="1408443"/>
    <lineage>
        <taxon>Bacteria</taxon>
        <taxon>Bacillati</taxon>
        <taxon>Bacillota</taxon>
        <taxon>Bacilli</taxon>
        <taxon>Lactobacillales</taxon>
        <taxon>Lactobacillaceae</taxon>
        <taxon>Limosilactobacillus</taxon>
    </lineage>
</organism>
<evidence type="ECO:0000313" key="1">
    <source>
        <dbReference type="EMBL" id="ESS01109.1"/>
    </source>
</evidence>
<evidence type="ECO:0000313" key="2">
    <source>
        <dbReference type="Proteomes" id="UP000018412"/>
    </source>
</evidence>
<protein>
    <submittedName>
        <fullName evidence="1">Uncharacterized protein</fullName>
    </submittedName>
</protein>